<keyword evidence="2" id="KW-1185">Reference proteome</keyword>
<proteinExistence type="predicted"/>
<accession>A0A8B8TFS8</accession>
<dbReference type="KEGG" id="cfr:116665442"/>
<dbReference type="Proteomes" id="UP000694856">
    <property type="component" value="Chromosome 8"/>
</dbReference>
<reference evidence="3" key="1">
    <citation type="submission" date="2025-08" db="UniProtKB">
        <authorList>
            <consortium name="RefSeq"/>
        </authorList>
    </citation>
    <scope>IDENTIFICATION</scope>
    <source>
        <tissue evidence="3">Ear skin</tissue>
    </source>
</reference>
<feature type="compositionally biased region" description="Pro residues" evidence="1">
    <location>
        <begin position="86"/>
        <end position="99"/>
    </location>
</feature>
<name>A0A8B8TFS8_CAMFR</name>
<feature type="region of interest" description="Disordered" evidence="1">
    <location>
        <begin position="1"/>
        <end position="106"/>
    </location>
</feature>
<feature type="compositionally biased region" description="Pro residues" evidence="1">
    <location>
        <begin position="65"/>
        <end position="75"/>
    </location>
</feature>
<organism evidence="2 3">
    <name type="scientific">Camelus ferus</name>
    <name type="common">Wild bactrian camel</name>
    <name type="synonym">Camelus bactrianus ferus</name>
    <dbReference type="NCBI Taxonomy" id="419612"/>
    <lineage>
        <taxon>Eukaryota</taxon>
        <taxon>Metazoa</taxon>
        <taxon>Chordata</taxon>
        <taxon>Craniata</taxon>
        <taxon>Vertebrata</taxon>
        <taxon>Euteleostomi</taxon>
        <taxon>Mammalia</taxon>
        <taxon>Eutheria</taxon>
        <taxon>Laurasiatheria</taxon>
        <taxon>Artiodactyla</taxon>
        <taxon>Tylopoda</taxon>
        <taxon>Camelidae</taxon>
        <taxon>Camelus</taxon>
    </lineage>
</organism>
<sequence length="229" mass="24120">MGPLAGSPEEREGDPETLGPAPQIRRWRRAERGTGPLSPARSLRGGGRRCRGSAPPPGTRARRCSPPPPPPPPGSRFPAPESRPRSPVPGPRVPEPRALPPVLRSCGSHSVCSSEQGFLSALRSVTNPTSTTLNRTVGRRNLSARRARSAPQHRARRLAPQDGRTAVGVRRPGRGGAVGLEGPCLWRIALVSQLCICALEGGGGGPKAGGRWVMGVNITPGPWGLGRLF</sequence>
<dbReference type="GeneID" id="116665442"/>
<evidence type="ECO:0000313" key="2">
    <source>
        <dbReference type="Proteomes" id="UP000694856"/>
    </source>
</evidence>
<dbReference type="AlphaFoldDB" id="A0A8B8TFS8"/>
<feature type="compositionally biased region" description="Basic residues" evidence="1">
    <location>
        <begin position="143"/>
        <end position="157"/>
    </location>
</feature>
<protein>
    <submittedName>
        <fullName evidence="3">Wiskott-Aldrich syndrome protein-like isoform X1</fullName>
    </submittedName>
</protein>
<feature type="region of interest" description="Disordered" evidence="1">
    <location>
        <begin position="143"/>
        <end position="170"/>
    </location>
</feature>
<gene>
    <name evidence="3" type="primary">LOC116665442</name>
</gene>
<evidence type="ECO:0000256" key="1">
    <source>
        <dbReference type="SAM" id="MobiDB-lite"/>
    </source>
</evidence>
<evidence type="ECO:0000313" key="3">
    <source>
        <dbReference type="RefSeq" id="XP_032341057.1"/>
    </source>
</evidence>
<dbReference type="RefSeq" id="XP_032341057.1">
    <property type="nucleotide sequence ID" value="XM_032485166.1"/>
</dbReference>